<protein>
    <submittedName>
        <fullName evidence="2">DUF1659 domain-containing protein</fullName>
    </submittedName>
</protein>
<sequence length="72" mass="8073">MANSTITSSQLRLIFEEGLDEQGKTVFSYKSYNNVKAEATAEQLFAVANKLVSLQTKPLFEVERNDSSLIEE</sequence>
<evidence type="ECO:0000313" key="2">
    <source>
        <dbReference type="EMBL" id="WLR43166.1"/>
    </source>
</evidence>
<dbReference type="InterPro" id="IPR012454">
    <property type="entry name" value="DUF1659"/>
</dbReference>
<dbReference type="Proteomes" id="UP001197974">
    <property type="component" value="Chromosome"/>
</dbReference>
<reference evidence="2 3" key="1">
    <citation type="submission" date="2023-06" db="EMBL/GenBank/DDBJ databases">
        <title>Five Gram-positive bacteria isolated from mangrove sediments in Shenzhen, Guangdong, China.</title>
        <authorList>
            <person name="Yu S."/>
            <person name="Zheng W."/>
            <person name="Huang Y."/>
        </authorList>
    </citation>
    <scope>NUCLEOTIDE SEQUENCE [LARGE SCALE GENOMIC DNA]</scope>
    <source>
        <strain evidence="2 3">SaN35-3</strain>
    </source>
</reference>
<gene>
    <name evidence="2" type="ORF">LC087_02890</name>
</gene>
<name>A0ABY9JUU9_9BACI</name>
<evidence type="ECO:0000259" key="1">
    <source>
        <dbReference type="Pfam" id="PF07872"/>
    </source>
</evidence>
<proteinExistence type="predicted"/>
<feature type="domain" description="DUF1659" evidence="1">
    <location>
        <begin position="2"/>
        <end position="72"/>
    </location>
</feature>
<accession>A0ABY9JUU9</accession>
<evidence type="ECO:0000313" key="3">
    <source>
        <dbReference type="Proteomes" id="UP001197974"/>
    </source>
</evidence>
<organism evidence="2 3">
    <name type="scientific">Bacillus carboniphilus</name>
    <dbReference type="NCBI Taxonomy" id="86663"/>
    <lineage>
        <taxon>Bacteria</taxon>
        <taxon>Bacillati</taxon>
        <taxon>Bacillota</taxon>
        <taxon>Bacilli</taxon>
        <taxon>Bacillales</taxon>
        <taxon>Bacillaceae</taxon>
        <taxon>Bacillus</taxon>
    </lineage>
</organism>
<dbReference type="Pfam" id="PF07872">
    <property type="entry name" value="DUF1659"/>
    <property type="match status" value="1"/>
</dbReference>
<dbReference type="EMBL" id="CP129013">
    <property type="protein sequence ID" value="WLR43166.1"/>
    <property type="molecule type" value="Genomic_DNA"/>
</dbReference>
<keyword evidence="3" id="KW-1185">Reference proteome</keyword>
<dbReference type="RefSeq" id="WP_226538991.1">
    <property type="nucleotide sequence ID" value="NZ_CP129013.1"/>
</dbReference>